<dbReference type="GO" id="GO:0008270">
    <property type="term" value="F:zinc ion binding"/>
    <property type="evidence" value="ECO:0007669"/>
    <property type="project" value="UniProtKB-UniRule"/>
</dbReference>
<dbReference type="GO" id="GO:0009014">
    <property type="term" value="F:succinyl-diaminopimelate desuccinylase activity"/>
    <property type="evidence" value="ECO:0007669"/>
    <property type="project" value="UniProtKB-UniRule"/>
</dbReference>
<comment type="function">
    <text evidence="15">Catalyzes the hydrolysis of N-succinyl-L,L-diaminopimelic acid (SDAP), forming succinate and LL-2,6-diaminopimelate (DAP), an intermediate involved in the bacterial biosynthesis of lysine and meso-diaminopimelic acid, an essential component of bacterial cell walls.</text>
</comment>
<feature type="binding site" evidence="15">
    <location>
        <position position="75"/>
    </location>
    <ligand>
        <name>Zn(2+)</name>
        <dbReference type="ChEBI" id="CHEBI:29105"/>
        <label>1</label>
    </ligand>
</feature>
<feature type="binding site" evidence="15">
    <location>
        <position position="106"/>
    </location>
    <ligand>
        <name>Zn(2+)</name>
        <dbReference type="ChEBI" id="CHEBI:29105"/>
        <label>1</label>
    </ligand>
</feature>
<organism evidence="17 18">
    <name type="scientific">Sphingomonas spermidinifaciens</name>
    <dbReference type="NCBI Taxonomy" id="1141889"/>
    <lineage>
        <taxon>Bacteria</taxon>
        <taxon>Pseudomonadati</taxon>
        <taxon>Pseudomonadota</taxon>
        <taxon>Alphaproteobacteria</taxon>
        <taxon>Sphingomonadales</taxon>
        <taxon>Sphingomonadaceae</taxon>
        <taxon>Sphingomonas</taxon>
    </lineage>
</organism>
<dbReference type="InterPro" id="IPR001261">
    <property type="entry name" value="ArgE/DapE_CS"/>
</dbReference>
<dbReference type="UniPathway" id="UPA00034">
    <property type="reaction ID" value="UER00021"/>
</dbReference>
<feature type="active site" description="Proton acceptor" evidence="15">
    <location>
        <position position="135"/>
    </location>
</feature>
<dbReference type="EC" id="3.5.1.18" evidence="4 15"/>
<dbReference type="InterPro" id="IPR050072">
    <property type="entry name" value="Peptidase_M20A"/>
</dbReference>
<comment type="similarity">
    <text evidence="2 15">Belongs to the peptidase M20A family. DapE subfamily.</text>
</comment>
<comment type="subunit">
    <text evidence="3 15">Homodimer.</text>
</comment>
<evidence type="ECO:0000256" key="3">
    <source>
        <dbReference type="ARBA" id="ARBA00011738"/>
    </source>
</evidence>
<evidence type="ECO:0000256" key="15">
    <source>
        <dbReference type="HAMAP-Rule" id="MF_01690"/>
    </source>
</evidence>
<accession>A0A2A4B0T7</accession>
<evidence type="ECO:0000313" key="18">
    <source>
        <dbReference type="Proteomes" id="UP000218366"/>
    </source>
</evidence>
<feature type="binding site" evidence="15">
    <location>
        <position position="164"/>
    </location>
    <ligand>
        <name>Zn(2+)</name>
        <dbReference type="ChEBI" id="CHEBI:29105"/>
        <label>1</label>
    </ligand>
</feature>
<dbReference type="Pfam" id="PF07687">
    <property type="entry name" value="M20_dimer"/>
    <property type="match status" value="1"/>
</dbReference>
<dbReference type="InterPro" id="IPR005941">
    <property type="entry name" value="DapE_proteobac"/>
</dbReference>
<evidence type="ECO:0000256" key="6">
    <source>
        <dbReference type="ARBA" id="ARBA00022605"/>
    </source>
</evidence>
<dbReference type="Gene3D" id="3.40.630.10">
    <property type="entry name" value="Zn peptidases"/>
    <property type="match status" value="2"/>
</dbReference>
<evidence type="ECO:0000256" key="5">
    <source>
        <dbReference type="ARBA" id="ARBA00022391"/>
    </source>
</evidence>
<dbReference type="HAMAP" id="MF_01690">
    <property type="entry name" value="DapE"/>
    <property type="match status" value="1"/>
</dbReference>
<dbReference type="InterPro" id="IPR036264">
    <property type="entry name" value="Bact_exopeptidase_dim_dom"/>
</dbReference>
<evidence type="ECO:0000256" key="13">
    <source>
        <dbReference type="ARBA" id="ARBA00031891"/>
    </source>
</evidence>
<comment type="pathway">
    <text evidence="1 15">Amino-acid biosynthesis; L-lysine biosynthesis via DAP pathway; LL-2,6-diaminopimelate from (S)-tetrahydrodipicolinate (succinylase route): step 3/3.</text>
</comment>
<comment type="caution">
    <text evidence="17">The sequence shown here is derived from an EMBL/GenBank/DDBJ whole genome shotgun (WGS) entry which is preliminary data.</text>
</comment>
<keyword evidence="7 15" id="KW-0479">Metal-binding</keyword>
<dbReference type="NCBIfam" id="NF009557">
    <property type="entry name" value="PRK13009.1"/>
    <property type="match status" value="1"/>
</dbReference>
<dbReference type="GO" id="GO:0009089">
    <property type="term" value="P:lysine biosynthetic process via diaminopimelate"/>
    <property type="evidence" value="ECO:0007669"/>
    <property type="project" value="UniProtKB-UniRule"/>
</dbReference>
<evidence type="ECO:0000256" key="4">
    <source>
        <dbReference type="ARBA" id="ARBA00011921"/>
    </source>
</evidence>
<feature type="binding site" evidence="15">
    <location>
        <position position="136"/>
    </location>
    <ligand>
        <name>Zn(2+)</name>
        <dbReference type="ChEBI" id="CHEBI:29105"/>
        <label>2</label>
    </ligand>
</feature>
<dbReference type="CDD" id="cd03891">
    <property type="entry name" value="M20_DapE_proteobac"/>
    <property type="match status" value="1"/>
</dbReference>
<dbReference type="PANTHER" id="PTHR43808:SF31">
    <property type="entry name" value="N-ACETYL-L-CITRULLINE DEACETYLASE"/>
    <property type="match status" value="1"/>
</dbReference>
<evidence type="ECO:0000313" key="17">
    <source>
        <dbReference type="EMBL" id="PCD01657.1"/>
    </source>
</evidence>
<keyword evidence="8 15" id="KW-0378">Hydrolase</keyword>
<proteinExistence type="inferred from homology"/>
<evidence type="ECO:0000256" key="2">
    <source>
        <dbReference type="ARBA" id="ARBA00006746"/>
    </source>
</evidence>
<evidence type="ECO:0000256" key="8">
    <source>
        <dbReference type="ARBA" id="ARBA00022801"/>
    </source>
</evidence>
<keyword evidence="11 15" id="KW-0457">Lysine biosynthesis</keyword>
<keyword evidence="18" id="KW-1185">Reference proteome</keyword>
<dbReference type="GO" id="GO:0050897">
    <property type="term" value="F:cobalt ion binding"/>
    <property type="evidence" value="ECO:0007669"/>
    <property type="project" value="UniProtKB-UniRule"/>
</dbReference>
<dbReference type="NCBIfam" id="TIGR01246">
    <property type="entry name" value="dapE_proteo"/>
    <property type="match status" value="1"/>
</dbReference>
<feature type="domain" description="Peptidase M20 dimerisation" evidence="16">
    <location>
        <begin position="177"/>
        <end position="283"/>
    </location>
</feature>
<dbReference type="Pfam" id="PF01546">
    <property type="entry name" value="Peptidase_M20"/>
    <property type="match status" value="1"/>
</dbReference>
<evidence type="ECO:0000256" key="10">
    <source>
        <dbReference type="ARBA" id="ARBA00022915"/>
    </source>
</evidence>
<evidence type="ECO:0000256" key="14">
    <source>
        <dbReference type="ARBA" id="ARBA00051301"/>
    </source>
</evidence>
<reference evidence="17 18" key="1">
    <citation type="submission" date="2017-09" db="EMBL/GenBank/DDBJ databases">
        <title>Sphingomonas spermidinifaciens 9NM-10, whole genome shotgun sequence.</title>
        <authorList>
            <person name="Feng G."/>
            <person name="Zhu H."/>
        </authorList>
    </citation>
    <scope>NUCLEOTIDE SEQUENCE [LARGE SCALE GENOMIC DNA]</scope>
    <source>
        <strain evidence="17 18">9NM-10</strain>
    </source>
</reference>
<dbReference type="RefSeq" id="WP_096344402.1">
    <property type="nucleotide sequence ID" value="NZ_NWMW01000003.1"/>
</dbReference>
<evidence type="ECO:0000256" key="11">
    <source>
        <dbReference type="ARBA" id="ARBA00023154"/>
    </source>
</evidence>
<keyword evidence="9 15" id="KW-0862">Zinc</keyword>
<evidence type="ECO:0000259" key="16">
    <source>
        <dbReference type="Pfam" id="PF07687"/>
    </source>
</evidence>
<dbReference type="Proteomes" id="UP000218366">
    <property type="component" value="Unassembled WGS sequence"/>
</dbReference>
<keyword evidence="12 15" id="KW-0170">Cobalt</keyword>
<comment type="catalytic activity">
    <reaction evidence="14 15">
        <text>N-succinyl-(2S,6S)-2,6-diaminopimelate + H2O = (2S,6S)-2,6-diaminopimelate + succinate</text>
        <dbReference type="Rhea" id="RHEA:22608"/>
        <dbReference type="ChEBI" id="CHEBI:15377"/>
        <dbReference type="ChEBI" id="CHEBI:30031"/>
        <dbReference type="ChEBI" id="CHEBI:57609"/>
        <dbReference type="ChEBI" id="CHEBI:58087"/>
        <dbReference type="EC" id="3.5.1.18"/>
    </reaction>
</comment>
<keyword evidence="10 15" id="KW-0220">Diaminopimelate biosynthesis</keyword>
<evidence type="ECO:0000256" key="12">
    <source>
        <dbReference type="ARBA" id="ARBA00023285"/>
    </source>
</evidence>
<keyword evidence="6 15" id="KW-0028">Amino-acid biosynthesis</keyword>
<dbReference type="SUPFAM" id="SSF53187">
    <property type="entry name" value="Zn-dependent exopeptidases"/>
    <property type="match status" value="1"/>
</dbReference>
<protein>
    <recommendedName>
        <fullName evidence="5 15">Succinyl-diaminopimelate desuccinylase</fullName>
        <shortName evidence="15">SDAP desuccinylase</shortName>
        <ecNumber evidence="4 15">3.5.1.18</ecNumber>
    </recommendedName>
    <alternativeName>
        <fullName evidence="13 15">N-succinyl-LL-2,6-diaminoheptanedioate amidohydrolase</fullName>
    </alternativeName>
</protein>
<dbReference type="GO" id="GO:0006526">
    <property type="term" value="P:L-arginine biosynthetic process"/>
    <property type="evidence" value="ECO:0007669"/>
    <property type="project" value="TreeGrafter"/>
</dbReference>
<dbReference type="PANTHER" id="PTHR43808">
    <property type="entry name" value="ACETYLORNITHINE DEACETYLASE"/>
    <property type="match status" value="1"/>
</dbReference>
<dbReference type="PROSITE" id="PS00759">
    <property type="entry name" value="ARGE_DAPE_CPG2_2"/>
    <property type="match status" value="1"/>
</dbReference>
<dbReference type="InterPro" id="IPR002933">
    <property type="entry name" value="Peptidase_M20"/>
</dbReference>
<gene>
    <name evidence="15" type="primary">dapE</name>
    <name evidence="17" type="ORF">COC42_16175</name>
</gene>
<dbReference type="GO" id="GO:0019877">
    <property type="term" value="P:diaminopimelate biosynthetic process"/>
    <property type="evidence" value="ECO:0007669"/>
    <property type="project" value="UniProtKB-UniRule"/>
</dbReference>
<dbReference type="SUPFAM" id="SSF55031">
    <property type="entry name" value="Bacterial exopeptidase dimerisation domain"/>
    <property type="match status" value="1"/>
</dbReference>
<dbReference type="InterPro" id="IPR011650">
    <property type="entry name" value="Peptidase_M20_dimer"/>
</dbReference>
<dbReference type="AlphaFoldDB" id="A0A2A4B0T7"/>
<feature type="binding site" evidence="15">
    <location>
        <position position="106"/>
    </location>
    <ligand>
        <name>Zn(2+)</name>
        <dbReference type="ChEBI" id="CHEBI:29105"/>
        <label>2</label>
    </ligand>
</feature>
<dbReference type="EMBL" id="NWMW01000003">
    <property type="protein sequence ID" value="PCD01657.1"/>
    <property type="molecule type" value="Genomic_DNA"/>
</dbReference>
<evidence type="ECO:0000256" key="9">
    <source>
        <dbReference type="ARBA" id="ARBA00022833"/>
    </source>
</evidence>
<name>A0A2A4B0T7_9SPHN</name>
<sequence>MSGEPPLPVRLTQALIAAESVTPARGAVFDVLEAMLTPLGFAVDRFVTGEAPEGPVENLLAVRGTGGPHFAFAGHVDVVPAGTGWSAGAFEPVVRGDLLHGRGAVDMKGAIGAFVAAASAPQDRGTLSLIITGDEEGPAIHGTRALIDRMRVRGLQPNMCLVGEPTSTHRLGDTIKVGRRGSVNIWIDVPGQAGHVAYPHLADNPIPRLVAALAEIDALVLDTGTDWFQPSNIEITDLAVGNPATNVIPPLASARLSIRFNDQHRGAELGERIAAIVRAHAPNAVVRPVVSGEAFLTEPGPLSTLVSDAIEARLGLRPELSTSGGTSDARFLSALCPVVEFGLLNATMHKADEAVAIPDLVALADIYRDIVARALA</sequence>
<feature type="binding site" evidence="15">
    <location>
        <position position="349"/>
    </location>
    <ligand>
        <name>Zn(2+)</name>
        <dbReference type="ChEBI" id="CHEBI:29105"/>
        <label>2</label>
    </ligand>
</feature>
<evidence type="ECO:0000256" key="1">
    <source>
        <dbReference type="ARBA" id="ARBA00005130"/>
    </source>
</evidence>
<feature type="active site" evidence="15">
    <location>
        <position position="77"/>
    </location>
</feature>
<dbReference type="OrthoDB" id="9809784at2"/>
<dbReference type="GO" id="GO:0008777">
    <property type="term" value="F:acetylornithine deacetylase activity"/>
    <property type="evidence" value="ECO:0007669"/>
    <property type="project" value="TreeGrafter"/>
</dbReference>
<comment type="cofactor">
    <cofactor evidence="15">
        <name>Zn(2+)</name>
        <dbReference type="ChEBI" id="CHEBI:29105"/>
    </cofactor>
    <cofactor evidence="15">
        <name>Co(2+)</name>
        <dbReference type="ChEBI" id="CHEBI:48828"/>
    </cofactor>
    <text evidence="15">Binds 2 Zn(2+) or Co(2+) ions per subunit.</text>
</comment>
<evidence type="ECO:0000256" key="7">
    <source>
        <dbReference type="ARBA" id="ARBA00022723"/>
    </source>
</evidence>